<keyword evidence="6 15" id="KW-0732">Signal</keyword>
<dbReference type="GO" id="GO:0005615">
    <property type="term" value="C:extracellular space"/>
    <property type="evidence" value="ECO:0007669"/>
    <property type="project" value="TreeGrafter"/>
</dbReference>
<dbReference type="GO" id="GO:0008270">
    <property type="term" value="F:zinc ion binding"/>
    <property type="evidence" value="ECO:0007669"/>
    <property type="project" value="InterPro"/>
</dbReference>
<gene>
    <name evidence="17" type="ORF">LX83_003182</name>
</gene>
<evidence type="ECO:0000256" key="6">
    <source>
        <dbReference type="ARBA" id="ARBA00022729"/>
    </source>
</evidence>
<dbReference type="RefSeq" id="WP_253772087.1">
    <property type="nucleotide sequence ID" value="NZ_JAMTCK010000007.1"/>
</dbReference>
<feature type="signal peptide" evidence="15">
    <location>
        <begin position="1"/>
        <end position="28"/>
    </location>
</feature>
<dbReference type="InterPro" id="IPR057246">
    <property type="entry name" value="CARBOXYPEPT_ZN_1"/>
</dbReference>
<sequence>MSTTRRRLVALVAGITLAALTPVVAANADPTATTTESASTDSTTYQVTAATPQDRTRVANTGVDVLSVRGDQMTLIATEEQAKQLHRAGFTMTSLGSTQEQLDALTRDAGTKAGPVGTADFPSGYTGYHNYAELTAELQKAATDHPNLVRVSSIGNSYEGRSLPLVKISNNPGTDQSKPEVLFTCNQHAREHLTVEMCLRIVNRLTDNYAGNAAIKSLVDSREIWVVPTVNPDGAEYDIAAGTLRGWRKNRQPNSGSSSAGTDLNRNWGYQWGCCGGSSGSTGSETYRGASAFSAPETQRVRDFVNSRVVGGKQQITAHIDFHTYSELVLWPYGYTYNDTAPGLTADQARAFAALGEQMAGSNGYTPMQSSDLYITDGDVNDWMWGQHKIWSYTFEMYPSSGSGLNGFYPRDTVIAAQTARNDGAVDLLLSYADCVPRVIGGSC</sequence>
<protein>
    <recommendedName>
        <fullName evidence="13">Zinc carboxypeptidase</fullName>
        <ecNumber evidence="12">3.4.17.18</ecNumber>
    </recommendedName>
</protein>
<evidence type="ECO:0000256" key="4">
    <source>
        <dbReference type="ARBA" id="ARBA00022670"/>
    </source>
</evidence>
<evidence type="ECO:0000256" key="12">
    <source>
        <dbReference type="ARBA" id="ARBA00066554"/>
    </source>
</evidence>
<dbReference type="Proteomes" id="UP001206128">
    <property type="component" value="Unassembled WGS sequence"/>
</dbReference>
<comment type="cofactor">
    <cofactor evidence="1">
        <name>Zn(2+)</name>
        <dbReference type="ChEBI" id="CHEBI:29105"/>
    </cofactor>
</comment>
<comment type="catalytic activity">
    <reaction evidence="10">
        <text>Releases a C-terminal residue, which may be hydrophobic or positively charged.</text>
        <dbReference type="EC" id="3.4.17.18"/>
    </reaction>
</comment>
<dbReference type="SUPFAM" id="SSF53187">
    <property type="entry name" value="Zn-dependent exopeptidases"/>
    <property type="match status" value="1"/>
</dbReference>
<accession>A0AAE3GFB3</accession>
<evidence type="ECO:0000256" key="7">
    <source>
        <dbReference type="ARBA" id="ARBA00022801"/>
    </source>
</evidence>
<evidence type="ECO:0000256" key="3">
    <source>
        <dbReference type="ARBA" id="ARBA00022645"/>
    </source>
</evidence>
<dbReference type="InterPro" id="IPR057247">
    <property type="entry name" value="CARBOXYPEPT_ZN_2"/>
</dbReference>
<evidence type="ECO:0000256" key="11">
    <source>
        <dbReference type="ARBA" id="ARBA00055464"/>
    </source>
</evidence>
<dbReference type="PANTHER" id="PTHR11705">
    <property type="entry name" value="PROTEASE FAMILY M14 CARBOXYPEPTIDASE A,B"/>
    <property type="match status" value="1"/>
</dbReference>
<keyword evidence="18" id="KW-1185">Reference proteome</keyword>
<dbReference type="PROSITE" id="PS51318">
    <property type="entry name" value="TAT"/>
    <property type="match status" value="1"/>
</dbReference>
<keyword evidence="8" id="KW-0862">Zinc</keyword>
<dbReference type="SMART" id="SM00631">
    <property type="entry name" value="Zn_pept"/>
    <property type="match status" value="1"/>
</dbReference>
<dbReference type="Gene3D" id="3.40.630.10">
    <property type="entry name" value="Zn peptidases"/>
    <property type="match status" value="1"/>
</dbReference>
<evidence type="ECO:0000256" key="15">
    <source>
        <dbReference type="SAM" id="SignalP"/>
    </source>
</evidence>
<evidence type="ECO:0000313" key="17">
    <source>
        <dbReference type="EMBL" id="MCP2166314.1"/>
    </source>
</evidence>
<evidence type="ECO:0000256" key="1">
    <source>
        <dbReference type="ARBA" id="ARBA00001947"/>
    </source>
</evidence>
<evidence type="ECO:0000313" key="18">
    <source>
        <dbReference type="Proteomes" id="UP001206128"/>
    </source>
</evidence>
<comment type="function">
    <text evidence="11">Carboxypeptidase that possesses the specificities of both mammalian Cpase A and B. Thus shows broad substrate specificity, being able to cleave Cbz-Gly-Leu, Cbz-Gly-Val, Cbz-Gly-Phe, Cbz-Gly-Lys and Bz-Gly-Arg in vitro.</text>
</comment>
<evidence type="ECO:0000256" key="2">
    <source>
        <dbReference type="ARBA" id="ARBA00005988"/>
    </source>
</evidence>
<dbReference type="Pfam" id="PF00246">
    <property type="entry name" value="Peptidase_M14"/>
    <property type="match status" value="1"/>
</dbReference>
<dbReference type="EMBL" id="JAMTCK010000007">
    <property type="protein sequence ID" value="MCP2166314.1"/>
    <property type="molecule type" value="Genomic_DNA"/>
</dbReference>
<dbReference type="PROSITE" id="PS00133">
    <property type="entry name" value="CARBOXYPEPT_ZN_2"/>
    <property type="match status" value="1"/>
</dbReference>
<dbReference type="InterPro" id="IPR000834">
    <property type="entry name" value="Peptidase_M14"/>
</dbReference>
<keyword evidence="5" id="KW-0479">Metal-binding</keyword>
<feature type="chain" id="PRO_5042049833" description="Zinc carboxypeptidase" evidence="15">
    <location>
        <begin position="29"/>
        <end position="444"/>
    </location>
</feature>
<dbReference type="InterPro" id="IPR006311">
    <property type="entry name" value="TAT_signal"/>
</dbReference>
<dbReference type="FunFam" id="3.40.630.10:FF:000084">
    <property type="entry name" value="Carboxypeptidase B2"/>
    <property type="match status" value="1"/>
</dbReference>
<feature type="domain" description="Peptidase M14" evidence="16">
    <location>
        <begin position="127"/>
        <end position="433"/>
    </location>
</feature>
<evidence type="ECO:0000256" key="5">
    <source>
        <dbReference type="ARBA" id="ARBA00022723"/>
    </source>
</evidence>
<organism evidence="17 18">
    <name type="scientific">Goodfellowiella coeruleoviolacea</name>
    <dbReference type="NCBI Taxonomy" id="334858"/>
    <lineage>
        <taxon>Bacteria</taxon>
        <taxon>Bacillati</taxon>
        <taxon>Actinomycetota</taxon>
        <taxon>Actinomycetes</taxon>
        <taxon>Pseudonocardiales</taxon>
        <taxon>Pseudonocardiaceae</taxon>
        <taxon>Goodfellowiella</taxon>
    </lineage>
</organism>
<comment type="similarity">
    <text evidence="2 14">Belongs to the peptidase M14 family.</text>
</comment>
<keyword evidence="9" id="KW-0482">Metalloprotease</keyword>
<dbReference type="PANTHER" id="PTHR11705:SF143">
    <property type="entry name" value="SLL0236 PROTEIN"/>
    <property type="match status" value="1"/>
</dbReference>
<keyword evidence="7" id="KW-0378">Hydrolase</keyword>
<dbReference type="CDD" id="cd03859">
    <property type="entry name" value="M14_CPT"/>
    <property type="match status" value="1"/>
</dbReference>
<dbReference type="InterPro" id="IPR033810">
    <property type="entry name" value="Carboxypeptidase_T"/>
</dbReference>
<keyword evidence="4" id="KW-0645">Protease</keyword>
<dbReference type="EC" id="3.4.17.18" evidence="12"/>
<evidence type="ECO:0000256" key="10">
    <source>
        <dbReference type="ARBA" id="ARBA00050859"/>
    </source>
</evidence>
<reference evidence="17" key="1">
    <citation type="submission" date="2022-06" db="EMBL/GenBank/DDBJ databases">
        <title>Genomic Encyclopedia of Archaeal and Bacterial Type Strains, Phase II (KMG-II): from individual species to whole genera.</title>
        <authorList>
            <person name="Goeker M."/>
        </authorList>
    </citation>
    <scope>NUCLEOTIDE SEQUENCE</scope>
    <source>
        <strain evidence="17">DSM 43935</strain>
    </source>
</reference>
<evidence type="ECO:0000256" key="8">
    <source>
        <dbReference type="ARBA" id="ARBA00022833"/>
    </source>
</evidence>
<keyword evidence="3 17" id="KW-0121">Carboxypeptidase</keyword>
<dbReference type="PROSITE" id="PS00132">
    <property type="entry name" value="CARBOXYPEPT_ZN_1"/>
    <property type="match status" value="1"/>
</dbReference>
<name>A0AAE3GFB3_9PSEU</name>
<feature type="active site" description="Proton donor/acceptor" evidence="14">
    <location>
        <position position="396"/>
    </location>
</feature>
<dbReference type="PROSITE" id="PS52035">
    <property type="entry name" value="PEPTIDASE_M14"/>
    <property type="match status" value="1"/>
</dbReference>
<proteinExistence type="inferred from homology"/>
<evidence type="ECO:0000259" key="16">
    <source>
        <dbReference type="PROSITE" id="PS52035"/>
    </source>
</evidence>
<evidence type="ECO:0000256" key="13">
    <source>
        <dbReference type="ARBA" id="ARBA00074273"/>
    </source>
</evidence>
<dbReference type="AlphaFoldDB" id="A0AAE3GFB3"/>
<dbReference type="GO" id="GO:0006508">
    <property type="term" value="P:proteolysis"/>
    <property type="evidence" value="ECO:0007669"/>
    <property type="project" value="UniProtKB-KW"/>
</dbReference>
<comment type="caution">
    <text evidence="17">The sequence shown here is derived from an EMBL/GenBank/DDBJ whole genome shotgun (WGS) entry which is preliminary data.</text>
</comment>
<evidence type="ECO:0000256" key="14">
    <source>
        <dbReference type="PROSITE-ProRule" id="PRU01379"/>
    </source>
</evidence>
<evidence type="ECO:0000256" key="9">
    <source>
        <dbReference type="ARBA" id="ARBA00023049"/>
    </source>
</evidence>
<dbReference type="GO" id="GO:0004181">
    <property type="term" value="F:metallocarboxypeptidase activity"/>
    <property type="evidence" value="ECO:0007669"/>
    <property type="project" value="InterPro"/>
</dbReference>
<dbReference type="PRINTS" id="PR00765">
    <property type="entry name" value="CRBOXYPTASEA"/>
</dbReference>